<proteinExistence type="predicted"/>
<reference evidence="3" key="1">
    <citation type="submission" date="2025-08" db="UniProtKB">
        <authorList>
            <consortium name="RefSeq"/>
        </authorList>
    </citation>
    <scope>IDENTIFICATION</scope>
    <source>
        <tissue evidence="3">Whole organism</tissue>
    </source>
</reference>
<dbReference type="Proteomes" id="UP000694843">
    <property type="component" value="Unplaced"/>
</dbReference>
<sequence length="395" mass="42055">MQSEPGLNSAEGQVVKFPIDLSDASPVFKPMSMLHQPSLNPFPMHRGWGGVGGFASPTQPTPPLCAPPHTIASTLGNPQMPASSTYNTNSSMDYNFRLSSIHMAPATKRKSRDEDMEIRLPAAKQHITEDKVSASLSSLHLSNQYTSHQLGTDAGKVPENLLKDGSDDDSDGSQLPRLYVSTDINKIPLDDRNLLPDALLKNLKRSGPCMDVVLWRPPAPPLSAAPLTGASNDRDENSEVADVARAHGCNVYGNVSNSENIISSPDSGVSISPPSNSVSLDLPCDMDEENSAAGVSSNSAPNSSVFQIHPQGTFSNNPFSLFYPSNLPTAEASCSTIAQISSDFIQEPASVMPKNYASSASAAYTRAWLEQNNNVVDASSVPAATALVDDDEMDL</sequence>
<evidence type="ECO:0000313" key="2">
    <source>
        <dbReference type="Proteomes" id="UP000694843"/>
    </source>
</evidence>
<keyword evidence="2" id="KW-1185">Reference proteome</keyword>
<dbReference type="InterPro" id="IPR029195">
    <property type="entry name" value="HCFC1R1"/>
</dbReference>
<protein>
    <submittedName>
        <fullName evidence="3">Uncharacterized protein LOC108674649</fullName>
    </submittedName>
</protein>
<dbReference type="KEGG" id="hazt:108674649"/>
<dbReference type="PANTHER" id="PTHR16246:SF2">
    <property type="entry name" value="HOST CELL FACTOR C1 REGULATOR 1"/>
    <property type="match status" value="1"/>
</dbReference>
<dbReference type="PANTHER" id="PTHR16246">
    <property type="entry name" value="HOST CELL FACTOR C1 REGULATOR 1"/>
    <property type="match status" value="1"/>
</dbReference>
<gene>
    <name evidence="3" type="primary">LOC108674649</name>
</gene>
<organism evidence="2 3">
    <name type="scientific">Hyalella azteca</name>
    <name type="common">Amphipod</name>
    <dbReference type="NCBI Taxonomy" id="294128"/>
    <lineage>
        <taxon>Eukaryota</taxon>
        <taxon>Metazoa</taxon>
        <taxon>Ecdysozoa</taxon>
        <taxon>Arthropoda</taxon>
        <taxon>Crustacea</taxon>
        <taxon>Multicrustacea</taxon>
        <taxon>Malacostraca</taxon>
        <taxon>Eumalacostraca</taxon>
        <taxon>Peracarida</taxon>
        <taxon>Amphipoda</taxon>
        <taxon>Senticaudata</taxon>
        <taxon>Talitrida</taxon>
        <taxon>Talitroidea</taxon>
        <taxon>Hyalellidae</taxon>
        <taxon>Hyalella</taxon>
    </lineage>
</organism>
<accession>A0A8B7NWD6</accession>
<dbReference type="GeneID" id="108674649"/>
<dbReference type="AlphaFoldDB" id="A0A8B7NWD6"/>
<evidence type="ECO:0000313" key="3">
    <source>
        <dbReference type="RefSeq" id="XP_018018099.1"/>
    </source>
</evidence>
<evidence type="ECO:0000256" key="1">
    <source>
        <dbReference type="SAM" id="MobiDB-lite"/>
    </source>
</evidence>
<dbReference type="OrthoDB" id="10022757at2759"/>
<name>A0A8B7NWD6_HYAAZ</name>
<feature type="region of interest" description="Disordered" evidence="1">
    <location>
        <begin position="149"/>
        <end position="176"/>
    </location>
</feature>
<dbReference type="RefSeq" id="XP_018018099.1">
    <property type="nucleotide sequence ID" value="XM_018162610.2"/>
</dbReference>